<evidence type="ECO:0000313" key="2">
    <source>
        <dbReference type="Proteomes" id="UP000886653"/>
    </source>
</evidence>
<sequence length="83" mass="9047">MPMGHTGLPVRMDKAAKLVAKANDKKTTLPMGLSNLLQVTWQLLSVSSSDFPNQVFAYKTAAKKVADAYNDLEKGHAVVVFQL</sequence>
<proteinExistence type="predicted"/>
<evidence type="ECO:0000313" key="1">
    <source>
        <dbReference type="EMBL" id="KAG0138941.1"/>
    </source>
</evidence>
<keyword evidence="2" id="KW-1185">Reference proteome</keyword>
<organism evidence="1 2">
    <name type="scientific">Cronartium quercuum f. sp. fusiforme G11</name>
    <dbReference type="NCBI Taxonomy" id="708437"/>
    <lineage>
        <taxon>Eukaryota</taxon>
        <taxon>Fungi</taxon>
        <taxon>Dikarya</taxon>
        <taxon>Basidiomycota</taxon>
        <taxon>Pucciniomycotina</taxon>
        <taxon>Pucciniomycetes</taxon>
        <taxon>Pucciniales</taxon>
        <taxon>Coleosporiaceae</taxon>
        <taxon>Cronartium</taxon>
    </lineage>
</organism>
<gene>
    <name evidence="1" type="ORF">CROQUDRAFT_102538</name>
</gene>
<dbReference type="Proteomes" id="UP000886653">
    <property type="component" value="Unassembled WGS sequence"/>
</dbReference>
<reference evidence="1" key="1">
    <citation type="submission" date="2013-11" db="EMBL/GenBank/DDBJ databases">
        <title>Genome sequence of the fusiform rust pathogen reveals effectors for host alternation and coevolution with pine.</title>
        <authorList>
            <consortium name="DOE Joint Genome Institute"/>
            <person name="Smith K."/>
            <person name="Pendleton A."/>
            <person name="Kubisiak T."/>
            <person name="Anderson C."/>
            <person name="Salamov A."/>
            <person name="Aerts A."/>
            <person name="Riley R."/>
            <person name="Clum A."/>
            <person name="Lindquist E."/>
            <person name="Ence D."/>
            <person name="Campbell M."/>
            <person name="Kronenberg Z."/>
            <person name="Feau N."/>
            <person name="Dhillon B."/>
            <person name="Hamelin R."/>
            <person name="Burleigh J."/>
            <person name="Smith J."/>
            <person name="Yandell M."/>
            <person name="Nelson C."/>
            <person name="Grigoriev I."/>
            <person name="Davis J."/>
        </authorList>
    </citation>
    <scope>NUCLEOTIDE SEQUENCE</scope>
    <source>
        <strain evidence="1">G11</strain>
    </source>
</reference>
<dbReference type="AlphaFoldDB" id="A0A9P6N4R4"/>
<name>A0A9P6N4R4_9BASI</name>
<protein>
    <submittedName>
        <fullName evidence="1">Uncharacterized protein</fullName>
    </submittedName>
</protein>
<dbReference type="EMBL" id="MU168132">
    <property type="protein sequence ID" value="KAG0138941.1"/>
    <property type="molecule type" value="Genomic_DNA"/>
</dbReference>
<comment type="caution">
    <text evidence="1">The sequence shown here is derived from an EMBL/GenBank/DDBJ whole genome shotgun (WGS) entry which is preliminary data.</text>
</comment>
<accession>A0A9P6N4R4</accession>